<dbReference type="InterPro" id="IPR027417">
    <property type="entry name" value="P-loop_NTPase"/>
</dbReference>
<dbReference type="GO" id="GO:0016887">
    <property type="term" value="F:ATP hydrolysis activity"/>
    <property type="evidence" value="ECO:0007669"/>
    <property type="project" value="InterPro"/>
</dbReference>
<dbReference type="SUPFAM" id="SSF52540">
    <property type="entry name" value="P-loop containing nucleoside triphosphate hydrolases"/>
    <property type="match status" value="1"/>
</dbReference>
<dbReference type="Proteomes" id="UP000789508">
    <property type="component" value="Unassembled WGS sequence"/>
</dbReference>
<evidence type="ECO:0000313" key="2">
    <source>
        <dbReference type="EMBL" id="CAG8704112.1"/>
    </source>
</evidence>
<dbReference type="OrthoDB" id="6500128at2759"/>
<proteinExistence type="predicted"/>
<reference evidence="2" key="1">
    <citation type="submission" date="2021-06" db="EMBL/GenBank/DDBJ databases">
        <authorList>
            <person name="Kallberg Y."/>
            <person name="Tangrot J."/>
            <person name="Rosling A."/>
        </authorList>
    </citation>
    <scope>NUCLEOTIDE SEQUENCE</scope>
    <source>
        <strain evidence="2">FL130A</strain>
    </source>
</reference>
<feature type="domain" description="ABC transporter" evidence="1">
    <location>
        <begin position="69"/>
        <end position="119"/>
    </location>
</feature>
<dbReference type="InterPro" id="IPR039421">
    <property type="entry name" value="Type_1_exporter"/>
</dbReference>
<keyword evidence="3" id="KW-1185">Reference proteome</keyword>
<dbReference type="Pfam" id="PF00005">
    <property type="entry name" value="ABC_tran"/>
    <property type="match status" value="2"/>
</dbReference>
<dbReference type="PANTHER" id="PTHR24221">
    <property type="entry name" value="ATP-BINDING CASSETTE SUB-FAMILY B"/>
    <property type="match status" value="1"/>
</dbReference>
<gene>
    <name evidence="2" type="ORF">ALEPTO_LOCUS11681</name>
</gene>
<dbReference type="InterPro" id="IPR003439">
    <property type="entry name" value="ABC_transporter-like_ATP-bd"/>
</dbReference>
<comment type="caution">
    <text evidence="2">The sequence shown here is derived from an EMBL/GenBank/DDBJ whole genome shotgun (WGS) entry which is preliminary data.</text>
</comment>
<sequence>YEDSSNNVQQSGLNMQTIAALNREKTFKTKYKDSIAGPHRTVIRGCHRIWRVPESSEHWHFGTSVHPVCGKSTIISLFLQYYDVDSGTVNVERANVKDWNLQYLRSNMALVGQELVLFDITIGYDTPVCEKRIQLSGGQKQRVAIARALIRNSKLLLNEATSALNSESERVVQDALD</sequence>
<feature type="non-terminal residue" evidence="2">
    <location>
        <position position="177"/>
    </location>
</feature>
<name>A0A9N9HSW7_9GLOM</name>
<dbReference type="GO" id="GO:0042626">
    <property type="term" value="F:ATPase-coupled transmembrane transporter activity"/>
    <property type="evidence" value="ECO:0007669"/>
    <property type="project" value="TreeGrafter"/>
</dbReference>
<dbReference type="EMBL" id="CAJVPS010020350">
    <property type="protein sequence ID" value="CAG8704112.1"/>
    <property type="molecule type" value="Genomic_DNA"/>
</dbReference>
<dbReference type="AlphaFoldDB" id="A0A9N9HSW7"/>
<protein>
    <submittedName>
        <fullName evidence="2">10967_t:CDS:1</fullName>
    </submittedName>
</protein>
<dbReference type="GO" id="GO:0016020">
    <property type="term" value="C:membrane"/>
    <property type="evidence" value="ECO:0007669"/>
    <property type="project" value="TreeGrafter"/>
</dbReference>
<organism evidence="2 3">
    <name type="scientific">Ambispora leptoticha</name>
    <dbReference type="NCBI Taxonomy" id="144679"/>
    <lineage>
        <taxon>Eukaryota</taxon>
        <taxon>Fungi</taxon>
        <taxon>Fungi incertae sedis</taxon>
        <taxon>Mucoromycota</taxon>
        <taxon>Glomeromycotina</taxon>
        <taxon>Glomeromycetes</taxon>
        <taxon>Archaeosporales</taxon>
        <taxon>Ambisporaceae</taxon>
        <taxon>Ambispora</taxon>
    </lineage>
</organism>
<dbReference type="GO" id="GO:0005524">
    <property type="term" value="F:ATP binding"/>
    <property type="evidence" value="ECO:0007669"/>
    <property type="project" value="InterPro"/>
</dbReference>
<dbReference type="PANTHER" id="PTHR24221:SF491">
    <property type="entry name" value="MDR-LIKE ABC TRANSPORTER"/>
    <property type="match status" value="1"/>
</dbReference>
<accession>A0A9N9HSW7</accession>
<evidence type="ECO:0000313" key="3">
    <source>
        <dbReference type="Proteomes" id="UP000789508"/>
    </source>
</evidence>
<dbReference type="Gene3D" id="3.40.50.300">
    <property type="entry name" value="P-loop containing nucleotide triphosphate hydrolases"/>
    <property type="match status" value="2"/>
</dbReference>
<evidence type="ECO:0000259" key="1">
    <source>
        <dbReference type="Pfam" id="PF00005"/>
    </source>
</evidence>
<feature type="non-terminal residue" evidence="2">
    <location>
        <position position="1"/>
    </location>
</feature>
<feature type="domain" description="ABC transporter" evidence="1">
    <location>
        <begin position="125"/>
        <end position="157"/>
    </location>
</feature>